<protein>
    <submittedName>
        <fullName evidence="1">Uncharacterized protein</fullName>
    </submittedName>
</protein>
<reference evidence="1 2" key="1">
    <citation type="submission" date="2020-08" db="EMBL/GenBank/DDBJ databases">
        <authorList>
            <person name="Criscuolo A."/>
        </authorList>
    </citation>
    <scope>NUCLEOTIDE SEQUENCE [LARGE SCALE GENOMIC DNA]</scope>
    <source>
        <strain evidence="1">CIP111764</strain>
    </source>
</reference>
<dbReference type="AlphaFoldDB" id="A0A7U7I9Z1"/>
<evidence type="ECO:0000313" key="2">
    <source>
        <dbReference type="Proteomes" id="UP000583387"/>
    </source>
</evidence>
<name>A0A7U7I9Z1_9GAMM</name>
<sequence>MLRIRGIIGDWPVDLSVELEAEDWRQLAAHLPAAAPVSPSAPAPATPDDALWLNALGVLRQAGEMEGTALLAALEALAGGPAAGKRLLVRLRHHPQVQVESGEETPLYRWIG</sequence>
<dbReference type="EMBL" id="CAJFCI010000064">
    <property type="protein sequence ID" value="CAD5108909.1"/>
    <property type="molecule type" value="Genomic_DNA"/>
</dbReference>
<keyword evidence="2" id="KW-1185">Reference proteome</keyword>
<dbReference type="Proteomes" id="UP000583387">
    <property type="component" value="Unassembled WGS sequence"/>
</dbReference>
<accession>A0A7U7I9Z1</accession>
<comment type="caution">
    <text evidence="1">The sequence shown here is derived from an EMBL/GenBank/DDBJ whole genome shotgun (WGS) entry which is preliminary data.</text>
</comment>
<organism evidence="1 2">
    <name type="scientific">Zestomonas carbonaria</name>
    <dbReference type="NCBI Taxonomy" id="2762745"/>
    <lineage>
        <taxon>Bacteria</taxon>
        <taxon>Pseudomonadati</taxon>
        <taxon>Pseudomonadota</taxon>
        <taxon>Gammaproteobacteria</taxon>
        <taxon>Pseudomonadales</taxon>
        <taxon>Pseudomonadaceae</taxon>
        <taxon>Zestomonas</taxon>
    </lineage>
</organism>
<gene>
    <name evidence="1" type="ORF">PSEWESI4_03205</name>
</gene>
<dbReference type="RefSeq" id="WP_187672227.1">
    <property type="nucleotide sequence ID" value="NZ_CAJFCI010000064.1"/>
</dbReference>
<proteinExistence type="predicted"/>
<evidence type="ECO:0000313" key="1">
    <source>
        <dbReference type="EMBL" id="CAD5108909.1"/>
    </source>
</evidence>